<evidence type="ECO:0000256" key="3">
    <source>
        <dbReference type="ARBA" id="ARBA00022737"/>
    </source>
</evidence>
<evidence type="ECO:0000313" key="8">
    <source>
        <dbReference type="Proteomes" id="UP001174909"/>
    </source>
</evidence>
<dbReference type="InterPro" id="IPR019775">
    <property type="entry name" value="WD40_repeat_CS"/>
</dbReference>
<evidence type="ECO:0000256" key="6">
    <source>
        <dbReference type="SAM" id="MobiDB-lite"/>
    </source>
</evidence>
<accession>A0AA35WIU6</accession>
<reference evidence="7" key="1">
    <citation type="submission" date="2023-03" db="EMBL/GenBank/DDBJ databases">
        <authorList>
            <person name="Steffen K."/>
            <person name="Cardenas P."/>
        </authorList>
    </citation>
    <scope>NUCLEOTIDE SEQUENCE</scope>
</reference>
<dbReference type="PROSITE" id="PS50082">
    <property type="entry name" value="WD_REPEATS_2"/>
    <property type="match status" value="5"/>
</dbReference>
<dbReference type="PROSITE" id="PS50294">
    <property type="entry name" value="WD_REPEATS_REGION"/>
    <property type="match status" value="3"/>
</dbReference>
<dbReference type="InterPro" id="IPR015943">
    <property type="entry name" value="WD40/YVTN_repeat-like_dom_sf"/>
</dbReference>
<comment type="similarity">
    <text evidence="1">Belongs to the WD repeat G protein beta family.</text>
</comment>
<dbReference type="EMBL" id="CASHTH010001439">
    <property type="protein sequence ID" value="CAI8015387.1"/>
    <property type="molecule type" value="Genomic_DNA"/>
</dbReference>
<dbReference type="SMART" id="SM00320">
    <property type="entry name" value="WD40"/>
    <property type="match status" value="7"/>
</dbReference>
<dbReference type="Proteomes" id="UP001174909">
    <property type="component" value="Unassembled WGS sequence"/>
</dbReference>
<dbReference type="SUPFAM" id="SSF50978">
    <property type="entry name" value="WD40 repeat-like"/>
    <property type="match status" value="1"/>
</dbReference>
<keyword evidence="2 5" id="KW-0853">WD repeat</keyword>
<evidence type="ECO:0000256" key="1">
    <source>
        <dbReference type="ARBA" id="ARBA00009768"/>
    </source>
</evidence>
<feature type="repeat" description="WD" evidence="5">
    <location>
        <begin position="209"/>
        <end position="252"/>
    </location>
</feature>
<keyword evidence="4" id="KW-0807">Transducer</keyword>
<feature type="repeat" description="WD" evidence="5">
    <location>
        <begin position="167"/>
        <end position="208"/>
    </location>
</feature>
<dbReference type="Pfam" id="PF25391">
    <property type="entry name" value="WD40_Gbeta"/>
    <property type="match status" value="1"/>
</dbReference>
<sequence>MAEENGSLSPEREAGSEEDAQQRLQKDARDLRENLRLRRSRNVGPEAFATLQKEEDVPVTSPVINLKVRKTLKGHRGRILHFDWSPDKRHVVTAGQDGQLFIWNGMTAQKEMVIQSSKWVCACSFSPSTTLLACAGTSCDCQVFQLDTGRTSTDSQLPRLTVPRKTLSAHQKYITNCLFFGSDQQILTTGADKLCAMWDMEYHEPVKTFQGHTSDILGLALNPKDPFTVFATASSDRTACIWDSRSGQCVMRFEGHEGEVNSVRFFPTGEAIGTACNDGTIRLFDLRADQEIKFYTKTGIIFGCSALDFSKSGRILFGGYDDYAIRVWDVIKGTHIAMWLNHTDRVSNVALSPDGTALGSCSWDGTLKASIYNTVGMLLVGHIRKEKTLLTKTLWLPFFLLERNFFFFADHLS</sequence>
<gene>
    <name evidence="7" type="ORF">GBAR_LOCUS9527</name>
</gene>
<evidence type="ECO:0000313" key="7">
    <source>
        <dbReference type="EMBL" id="CAI8015387.1"/>
    </source>
</evidence>
<evidence type="ECO:0000256" key="2">
    <source>
        <dbReference type="ARBA" id="ARBA00022574"/>
    </source>
</evidence>
<dbReference type="PANTHER" id="PTHR19850">
    <property type="entry name" value="GUANINE NUCLEOTIDE-BINDING PROTEIN BETA G PROTEIN BETA"/>
    <property type="match status" value="1"/>
</dbReference>
<comment type="caution">
    <text evidence="7">The sequence shown here is derived from an EMBL/GenBank/DDBJ whole genome shotgun (WGS) entry which is preliminary data.</text>
</comment>
<evidence type="ECO:0000256" key="4">
    <source>
        <dbReference type="ARBA" id="ARBA00023224"/>
    </source>
</evidence>
<dbReference type="InterPro" id="IPR016346">
    <property type="entry name" value="G-protein_beta_1-5"/>
</dbReference>
<dbReference type="AlphaFoldDB" id="A0AA35WIU6"/>
<name>A0AA35WIU6_GEOBA</name>
<organism evidence="7 8">
    <name type="scientific">Geodia barretti</name>
    <name type="common">Barrett's horny sponge</name>
    <dbReference type="NCBI Taxonomy" id="519541"/>
    <lineage>
        <taxon>Eukaryota</taxon>
        <taxon>Metazoa</taxon>
        <taxon>Porifera</taxon>
        <taxon>Demospongiae</taxon>
        <taxon>Heteroscleromorpha</taxon>
        <taxon>Tetractinellida</taxon>
        <taxon>Astrophorina</taxon>
        <taxon>Geodiidae</taxon>
        <taxon>Geodia</taxon>
    </lineage>
</organism>
<feature type="compositionally biased region" description="Basic and acidic residues" evidence="6">
    <location>
        <begin position="10"/>
        <end position="31"/>
    </location>
</feature>
<proteinExistence type="inferred from homology"/>
<dbReference type="CDD" id="cd00200">
    <property type="entry name" value="WD40"/>
    <property type="match status" value="1"/>
</dbReference>
<dbReference type="Gene3D" id="2.130.10.10">
    <property type="entry name" value="YVTN repeat-like/Quinoprotein amine dehydrogenase"/>
    <property type="match status" value="1"/>
</dbReference>
<dbReference type="InterPro" id="IPR001680">
    <property type="entry name" value="WD40_rpt"/>
</dbReference>
<keyword evidence="3" id="KW-0677">Repeat</keyword>
<evidence type="ECO:0000256" key="5">
    <source>
        <dbReference type="PROSITE-ProRule" id="PRU00221"/>
    </source>
</evidence>
<dbReference type="PROSITE" id="PS00678">
    <property type="entry name" value="WD_REPEATS_1"/>
    <property type="match status" value="1"/>
</dbReference>
<dbReference type="InterPro" id="IPR036322">
    <property type="entry name" value="WD40_repeat_dom_sf"/>
</dbReference>
<feature type="region of interest" description="Disordered" evidence="6">
    <location>
        <begin position="1"/>
        <end position="31"/>
    </location>
</feature>
<feature type="repeat" description="WD" evidence="5">
    <location>
        <begin position="72"/>
        <end position="104"/>
    </location>
</feature>
<feature type="repeat" description="WD" evidence="5">
    <location>
        <begin position="253"/>
        <end position="294"/>
    </location>
</feature>
<dbReference type="PIRSF" id="PIRSF002394">
    <property type="entry name" value="GN-bd_beta"/>
    <property type="match status" value="1"/>
</dbReference>
<dbReference type="GO" id="GO:0007165">
    <property type="term" value="P:signal transduction"/>
    <property type="evidence" value="ECO:0007669"/>
    <property type="project" value="UniProtKB-KW"/>
</dbReference>
<dbReference type="InterPro" id="IPR001632">
    <property type="entry name" value="WD40_G-protein_beta-like"/>
</dbReference>
<feature type="repeat" description="WD" evidence="5">
    <location>
        <begin position="306"/>
        <end position="338"/>
    </location>
</feature>
<protein>
    <submittedName>
        <fullName evidence="7">Guanine nucleotide-binding protein subunit beta-5a</fullName>
    </submittedName>
</protein>
<dbReference type="PRINTS" id="PR00319">
    <property type="entry name" value="GPROTEINB"/>
</dbReference>
<keyword evidence="8" id="KW-1185">Reference proteome</keyword>